<dbReference type="Proteomes" id="UP000239724">
    <property type="component" value="Unassembled WGS sequence"/>
</dbReference>
<dbReference type="InterPro" id="IPR009492">
    <property type="entry name" value="TniQ"/>
</dbReference>
<reference evidence="2 3" key="1">
    <citation type="journal article" date="2018" name="Arch. Microbiol.">
        <title>New insights into the metabolic potential of the phototrophic purple bacterium Rhodopila globiformis DSM 161(T) from its draft genome sequence and evidence for a vanadium-dependent nitrogenase.</title>
        <authorList>
            <person name="Imhoff J.F."/>
            <person name="Rahn T."/>
            <person name="Kunzel S."/>
            <person name="Neulinger S.C."/>
        </authorList>
    </citation>
    <scope>NUCLEOTIDE SEQUENCE [LARGE SCALE GENOMIC DNA]</scope>
    <source>
        <strain evidence="2 3">DSM 161</strain>
    </source>
</reference>
<evidence type="ECO:0000259" key="1">
    <source>
        <dbReference type="Pfam" id="PF06527"/>
    </source>
</evidence>
<dbReference type="Pfam" id="PF06527">
    <property type="entry name" value="TniQ"/>
    <property type="match status" value="1"/>
</dbReference>
<sequence length="282" mass="31417">MRLIRPLPVLLPPLPDELLSSWLGRHATFYRVSGGRLLRHCGVDAGSMRSIDLALSAHDQRQIARTFRTDPQALRRMTQSRGRRRPAGLIATDRPMQVCRRCVIRHDATPETRGARLRSWMEGWRVSCPVCGARLDDCRPMNMLNRANPADPLLARVAEHAAEGEMILEEAVRRNPQDGSAITLMRSLLLPRAHPWQASPTADIPRLLNVVITGFDDFLRDTSPGFRRPGTLLLPMSVRIPVLAGVARVVRRPSHWTERLLPAVGDSARPALAGCLRALGES</sequence>
<protein>
    <recommendedName>
        <fullName evidence="1">TniQ domain-containing protein</fullName>
    </recommendedName>
</protein>
<name>A0A2S6NHX7_RHOGL</name>
<evidence type="ECO:0000313" key="2">
    <source>
        <dbReference type="EMBL" id="PPQ34236.1"/>
    </source>
</evidence>
<evidence type="ECO:0000313" key="3">
    <source>
        <dbReference type="Proteomes" id="UP000239724"/>
    </source>
</evidence>
<dbReference type="EMBL" id="NHRY01000124">
    <property type="protein sequence ID" value="PPQ34236.1"/>
    <property type="molecule type" value="Genomic_DNA"/>
</dbReference>
<comment type="caution">
    <text evidence="2">The sequence shown here is derived from an EMBL/GenBank/DDBJ whole genome shotgun (WGS) entry which is preliminary data.</text>
</comment>
<gene>
    <name evidence="2" type="ORF">CCS01_11835</name>
</gene>
<dbReference type="AlphaFoldDB" id="A0A2S6NHX7"/>
<feature type="domain" description="TniQ" evidence="1">
    <location>
        <begin position="10"/>
        <end position="130"/>
    </location>
</feature>
<accession>A0A2S6NHX7</accession>
<keyword evidence="3" id="KW-1185">Reference proteome</keyword>
<organism evidence="2 3">
    <name type="scientific">Rhodopila globiformis</name>
    <name type="common">Rhodopseudomonas globiformis</name>
    <dbReference type="NCBI Taxonomy" id="1071"/>
    <lineage>
        <taxon>Bacteria</taxon>
        <taxon>Pseudomonadati</taxon>
        <taxon>Pseudomonadota</taxon>
        <taxon>Alphaproteobacteria</taxon>
        <taxon>Acetobacterales</taxon>
        <taxon>Acetobacteraceae</taxon>
        <taxon>Rhodopila</taxon>
    </lineage>
</organism>
<proteinExistence type="predicted"/>